<name>A0A382BMB3_9ZZZZ</name>
<dbReference type="AlphaFoldDB" id="A0A382BMB3"/>
<organism evidence="1">
    <name type="scientific">marine metagenome</name>
    <dbReference type="NCBI Taxonomy" id="408172"/>
    <lineage>
        <taxon>unclassified sequences</taxon>
        <taxon>metagenomes</taxon>
        <taxon>ecological metagenomes</taxon>
    </lineage>
</organism>
<accession>A0A382BMB3</accession>
<proteinExistence type="predicted"/>
<evidence type="ECO:0000313" key="1">
    <source>
        <dbReference type="EMBL" id="SVB14968.1"/>
    </source>
</evidence>
<sequence length="46" mass="4847">MLVVGIAPSSDYNTVEGLLNQSEIVQIGVLETKAGYNSKNISHTGV</sequence>
<dbReference type="EMBL" id="UINC01030484">
    <property type="protein sequence ID" value="SVB14968.1"/>
    <property type="molecule type" value="Genomic_DNA"/>
</dbReference>
<reference evidence="1" key="1">
    <citation type="submission" date="2018-05" db="EMBL/GenBank/DDBJ databases">
        <authorList>
            <person name="Lanie J.A."/>
            <person name="Ng W.-L."/>
            <person name="Kazmierczak K.M."/>
            <person name="Andrzejewski T.M."/>
            <person name="Davidsen T.M."/>
            <person name="Wayne K.J."/>
            <person name="Tettelin H."/>
            <person name="Glass J.I."/>
            <person name="Rusch D."/>
            <person name="Podicherti R."/>
            <person name="Tsui H.-C.T."/>
            <person name="Winkler M.E."/>
        </authorList>
    </citation>
    <scope>NUCLEOTIDE SEQUENCE</scope>
</reference>
<gene>
    <name evidence="1" type="ORF">METZ01_LOCUS167822</name>
</gene>
<protein>
    <submittedName>
        <fullName evidence="1">Uncharacterized protein</fullName>
    </submittedName>
</protein>